<keyword evidence="3 6" id="KW-0812">Transmembrane</keyword>
<evidence type="ECO:0000256" key="1">
    <source>
        <dbReference type="ARBA" id="ARBA00004141"/>
    </source>
</evidence>
<keyword evidence="5 6" id="KW-0472">Membrane</keyword>
<feature type="transmembrane region" description="Helical" evidence="6">
    <location>
        <begin position="303"/>
        <end position="321"/>
    </location>
</feature>
<keyword evidence="2" id="KW-1003">Cell membrane</keyword>
<dbReference type="Gene3D" id="1.10.357.140">
    <property type="entry name" value="UbiA prenyltransferase"/>
    <property type="match status" value="1"/>
</dbReference>
<evidence type="ECO:0000313" key="7">
    <source>
        <dbReference type="EMBL" id="MCV2371308.1"/>
    </source>
</evidence>
<evidence type="ECO:0000256" key="6">
    <source>
        <dbReference type="SAM" id="Phobius"/>
    </source>
</evidence>
<keyword evidence="8" id="KW-1185">Reference proteome</keyword>
<dbReference type="NCBIfam" id="NF006088">
    <property type="entry name" value="PRK08238.1"/>
    <property type="match status" value="1"/>
</dbReference>
<dbReference type="CDD" id="cd13963">
    <property type="entry name" value="PT_UbiA_2"/>
    <property type="match status" value="1"/>
</dbReference>
<feature type="transmembrane region" description="Helical" evidence="6">
    <location>
        <begin position="234"/>
        <end position="256"/>
    </location>
</feature>
<proteinExistence type="predicted"/>
<dbReference type="InterPro" id="IPR023214">
    <property type="entry name" value="HAD_sf"/>
</dbReference>
<dbReference type="InterPro" id="IPR000537">
    <property type="entry name" value="UbiA_prenyltransferase"/>
</dbReference>
<sequence length="491" mass="53104">MDKQAALAPRAKDLADEVPLAIDLDGTILVNDSLLECLFALARRRPLAMLQLPIFWLKGRARLKQAMAAQAGLDIATLPMRAELLLLMREQHRRGRRLLLVTGADRLIARAVAERLPLFEEVMASDGRVNLSGAVKRDRLLARFGPRGFDYVGNGRADLPVWAAARQAWVLSSANSLAAAAARVSTLAHQLQADGPSLACYIKAIRVHHWPKNLLVLAPLLLAQRLHESAQLSAGLLAMLCFSLVASSVYLLNDLLDLQADRHHPQKKQRALASGKLPISRALWLLPCLWLSAAGLAQVLPSGFLALLAGYFALMLGYCLWLKDLPIIDTLVLAFGYTLRIQAGALVLRLGAAPLLLVSCGALFFGLALLKRYAELLGLAAAPPGPAQARAYRPGDAQVIAELGITASCIGVALLAGFASSPVFLLPARLPWASWLFCTLLMLWLGHMWLMAHRGRILDDPVAFALRDGFSRVVAAMMLVVLAAGAWAGRS</sequence>
<comment type="subcellular location">
    <subcellularLocation>
        <location evidence="1">Membrane</location>
        <topology evidence="1">Multi-pass membrane protein</topology>
    </subcellularLocation>
</comment>
<accession>A0ABT2YMM5</accession>
<evidence type="ECO:0000313" key="8">
    <source>
        <dbReference type="Proteomes" id="UP001209701"/>
    </source>
</evidence>
<dbReference type="Pfam" id="PF12710">
    <property type="entry name" value="HAD"/>
    <property type="match status" value="1"/>
</dbReference>
<evidence type="ECO:0000256" key="2">
    <source>
        <dbReference type="ARBA" id="ARBA00022475"/>
    </source>
</evidence>
<evidence type="ECO:0000256" key="4">
    <source>
        <dbReference type="ARBA" id="ARBA00022989"/>
    </source>
</evidence>
<feature type="transmembrane region" description="Helical" evidence="6">
    <location>
        <begin position="277"/>
        <end position="297"/>
    </location>
</feature>
<feature type="transmembrane region" description="Helical" evidence="6">
    <location>
        <begin position="352"/>
        <end position="370"/>
    </location>
</feature>
<dbReference type="Gene3D" id="3.40.50.1000">
    <property type="entry name" value="HAD superfamily/HAD-like"/>
    <property type="match status" value="1"/>
</dbReference>
<organism evidence="7 8">
    <name type="scientific">Roseateles oligotrophus</name>
    <dbReference type="NCBI Taxonomy" id="1769250"/>
    <lineage>
        <taxon>Bacteria</taxon>
        <taxon>Pseudomonadati</taxon>
        <taxon>Pseudomonadota</taxon>
        <taxon>Betaproteobacteria</taxon>
        <taxon>Burkholderiales</taxon>
        <taxon>Sphaerotilaceae</taxon>
        <taxon>Roseateles</taxon>
    </lineage>
</organism>
<name>A0ABT2YMM5_9BURK</name>
<protein>
    <submittedName>
        <fullName evidence="7">UbiA family prenyltransferase</fullName>
    </submittedName>
</protein>
<gene>
    <name evidence="7" type="ORF">LNV07_24730</name>
</gene>
<dbReference type="SUPFAM" id="SSF56784">
    <property type="entry name" value="HAD-like"/>
    <property type="match status" value="1"/>
</dbReference>
<comment type="caution">
    <text evidence="7">The sequence shown here is derived from an EMBL/GenBank/DDBJ whole genome shotgun (WGS) entry which is preliminary data.</text>
</comment>
<dbReference type="InterPro" id="IPR044878">
    <property type="entry name" value="UbiA_sf"/>
</dbReference>
<feature type="transmembrane region" description="Helical" evidence="6">
    <location>
        <begin position="470"/>
        <end position="489"/>
    </location>
</feature>
<dbReference type="InterPro" id="IPR036412">
    <property type="entry name" value="HAD-like_sf"/>
</dbReference>
<dbReference type="Pfam" id="PF01040">
    <property type="entry name" value="UbiA"/>
    <property type="match status" value="1"/>
</dbReference>
<feature type="transmembrane region" description="Helical" evidence="6">
    <location>
        <begin position="399"/>
        <end position="420"/>
    </location>
</feature>
<evidence type="ECO:0000256" key="3">
    <source>
        <dbReference type="ARBA" id="ARBA00022692"/>
    </source>
</evidence>
<keyword evidence="4 6" id="KW-1133">Transmembrane helix</keyword>
<feature type="transmembrane region" description="Helical" evidence="6">
    <location>
        <begin position="432"/>
        <end position="450"/>
    </location>
</feature>
<evidence type="ECO:0000256" key="5">
    <source>
        <dbReference type="ARBA" id="ARBA00023136"/>
    </source>
</evidence>
<dbReference type="EMBL" id="JAJIRN010000014">
    <property type="protein sequence ID" value="MCV2371308.1"/>
    <property type="molecule type" value="Genomic_DNA"/>
</dbReference>
<dbReference type="RefSeq" id="WP_263573888.1">
    <property type="nucleotide sequence ID" value="NZ_JAJIRN010000014.1"/>
</dbReference>
<reference evidence="7 8" key="1">
    <citation type="submission" date="2021-11" db="EMBL/GenBank/DDBJ databases">
        <authorList>
            <person name="Liang Q."/>
            <person name="Mou H."/>
            <person name="Liu Z."/>
        </authorList>
    </citation>
    <scope>NUCLEOTIDE SEQUENCE [LARGE SCALE GENOMIC DNA]</scope>
    <source>
        <strain evidence="7 8">CHU3</strain>
    </source>
</reference>
<dbReference type="Proteomes" id="UP001209701">
    <property type="component" value="Unassembled WGS sequence"/>
</dbReference>